<protein>
    <recommendedName>
        <fullName evidence="3">Outer membrane lipoprotein carrier protein LolA</fullName>
    </recommendedName>
</protein>
<name>A0A2P7S4G1_9HYPH</name>
<comment type="caution">
    <text evidence="1">The sequence shown here is derived from an EMBL/GenBank/DDBJ whole genome shotgun (WGS) entry which is preliminary data.</text>
</comment>
<evidence type="ECO:0008006" key="3">
    <source>
        <dbReference type="Google" id="ProtNLM"/>
    </source>
</evidence>
<keyword evidence="2" id="KW-1185">Reference proteome</keyword>
<evidence type="ECO:0000313" key="2">
    <source>
        <dbReference type="Proteomes" id="UP000240653"/>
    </source>
</evidence>
<evidence type="ECO:0000313" key="1">
    <source>
        <dbReference type="EMBL" id="PSJ57350.1"/>
    </source>
</evidence>
<organism evidence="1 2">
    <name type="scientific">Pseudaminobacter soli</name>
    <name type="common">ex Li et al. 2025</name>
    <dbReference type="NCBI Taxonomy" id="1295366"/>
    <lineage>
        <taxon>Bacteria</taxon>
        <taxon>Pseudomonadati</taxon>
        <taxon>Pseudomonadota</taxon>
        <taxon>Alphaproteobacteria</taxon>
        <taxon>Hyphomicrobiales</taxon>
        <taxon>Phyllobacteriaceae</taxon>
        <taxon>Pseudaminobacter</taxon>
    </lineage>
</organism>
<accession>A0A2P7S4G1</accession>
<gene>
    <name evidence="1" type="ORF">C7I85_22420</name>
</gene>
<reference evidence="1 2" key="1">
    <citation type="submission" date="2018-03" db="EMBL/GenBank/DDBJ databases">
        <title>The draft genome of Mesorhizobium soli JCM 19897.</title>
        <authorList>
            <person name="Li L."/>
            <person name="Liu L."/>
            <person name="Liang L."/>
            <person name="Wang T."/>
            <person name="Zhang X."/>
        </authorList>
    </citation>
    <scope>NUCLEOTIDE SEQUENCE [LARGE SCALE GENOMIC DNA]</scope>
    <source>
        <strain evidence="1 2">JCM 19897</strain>
    </source>
</reference>
<sequence length="239" mass="26350">MWLSGVRMARSQEEIEAPEDDVMGPVSARYRKLASYSDQGTVEVRYQWPGNPLVTERHSFRTLFRAPRNFFFRFDADPAAGGDALVIWCDGGAFQSWWKATGVHTVHDGGKGAVAFLTAQSPTKDSANLIAPHLFPQAKLPGPTYGLIEPRENGDDELAGRRCRKIVADQRVTGVVTVEKRPTTVWIDQDSGLVRKVVVDAEVNSPAGMIDQRIFLIEPVVDPELSDDQFIFAPPGSAP</sequence>
<dbReference type="EMBL" id="PXYL01000014">
    <property type="protein sequence ID" value="PSJ57350.1"/>
    <property type="molecule type" value="Genomic_DNA"/>
</dbReference>
<proteinExistence type="predicted"/>
<dbReference type="AlphaFoldDB" id="A0A2P7S4G1"/>
<dbReference type="Proteomes" id="UP000240653">
    <property type="component" value="Unassembled WGS sequence"/>
</dbReference>